<evidence type="ECO:0000313" key="1">
    <source>
        <dbReference type="EMBL" id="SUZ92325.1"/>
    </source>
</evidence>
<name>A0A381RKG0_9ZZZZ</name>
<gene>
    <name evidence="1" type="ORF">METZ01_LOCUS45179</name>
</gene>
<organism evidence="1">
    <name type="scientific">marine metagenome</name>
    <dbReference type="NCBI Taxonomy" id="408172"/>
    <lineage>
        <taxon>unclassified sequences</taxon>
        <taxon>metagenomes</taxon>
        <taxon>ecological metagenomes</taxon>
    </lineage>
</organism>
<dbReference type="AlphaFoldDB" id="A0A381RKG0"/>
<evidence type="ECO:0008006" key="2">
    <source>
        <dbReference type="Google" id="ProtNLM"/>
    </source>
</evidence>
<accession>A0A381RKG0</accession>
<reference evidence="1" key="1">
    <citation type="submission" date="2018-05" db="EMBL/GenBank/DDBJ databases">
        <authorList>
            <person name="Lanie J.A."/>
            <person name="Ng W.-L."/>
            <person name="Kazmierczak K.M."/>
            <person name="Andrzejewski T.M."/>
            <person name="Davidsen T.M."/>
            <person name="Wayne K.J."/>
            <person name="Tettelin H."/>
            <person name="Glass J.I."/>
            <person name="Rusch D."/>
            <person name="Podicherti R."/>
            <person name="Tsui H.-C.T."/>
            <person name="Winkler M.E."/>
        </authorList>
    </citation>
    <scope>NUCLEOTIDE SEQUENCE</scope>
</reference>
<proteinExistence type="predicted"/>
<dbReference type="PROSITE" id="PS51257">
    <property type="entry name" value="PROKAR_LIPOPROTEIN"/>
    <property type="match status" value="1"/>
</dbReference>
<protein>
    <recommendedName>
        <fullName evidence="2">Outer membrane protein beta-barrel domain-containing protein</fullName>
    </recommendedName>
</protein>
<sequence length="160" mass="18436">MNNQIRYLIAFSLLISCLSAQLISQLPNQSPGAMITGSNTSEPLPLFDPSRFSMNHSFSMSAMNFGNQIINVAAYTNMMNYTLNPNLHIGASFSLIQPTGMQSPLSYGMDKTQFVYDAHLRYKPTDNTFFEFRMSNNPYNNERRSMQNYKRNPYFNNYYK</sequence>
<dbReference type="EMBL" id="UINC01002049">
    <property type="protein sequence ID" value="SUZ92325.1"/>
    <property type="molecule type" value="Genomic_DNA"/>
</dbReference>